<reference evidence="2 3" key="1">
    <citation type="submission" date="2016-03" db="EMBL/GenBank/DDBJ databases">
        <title>Niastella vici sp. nov., isolated from farmland soil.</title>
        <authorList>
            <person name="Chen L."/>
            <person name="Wang D."/>
            <person name="Yang S."/>
            <person name="Wang G."/>
        </authorList>
    </citation>
    <scope>NUCLEOTIDE SEQUENCE [LARGE SCALE GENOMIC DNA]</scope>
    <source>
        <strain evidence="2 3">DJ57</strain>
    </source>
</reference>
<feature type="transmembrane region" description="Helical" evidence="1">
    <location>
        <begin position="54"/>
        <end position="77"/>
    </location>
</feature>
<keyword evidence="1" id="KW-1133">Transmembrane helix</keyword>
<keyword evidence="3" id="KW-1185">Reference proteome</keyword>
<dbReference type="EMBL" id="LVYD01000048">
    <property type="protein sequence ID" value="OQP62864.1"/>
    <property type="molecule type" value="Genomic_DNA"/>
</dbReference>
<organism evidence="2 3">
    <name type="scientific">Niastella vici</name>
    <dbReference type="NCBI Taxonomy" id="1703345"/>
    <lineage>
        <taxon>Bacteria</taxon>
        <taxon>Pseudomonadati</taxon>
        <taxon>Bacteroidota</taxon>
        <taxon>Chitinophagia</taxon>
        <taxon>Chitinophagales</taxon>
        <taxon>Chitinophagaceae</taxon>
        <taxon>Niastella</taxon>
    </lineage>
</organism>
<feature type="transmembrane region" description="Helical" evidence="1">
    <location>
        <begin position="12"/>
        <end position="34"/>
    </location>
</feature>
<proteinExistence type="predicted"/>
<sequence>MRNWHHHGRKKEIISFWLINELAFEFTLFIRGHVFQLLLIPVPEESQFFVESVLALPLIAVYFLGYHAAMTNAVLIFQQNAEPGLFADEQTAASV</sequence>
<keyword evidence="1" id="KW-0812">Transmembrane</keyword>
<dbReference type="AlphaFoldDB" id="A0A1V9FX17"/>
<name>A0A1V9FX17_9BACT</name>
<accession>A0A1V9FX17</accession>
<keyword evidence="1" id="KW-0472">Membrane</keyword>
<evidence type="ECO:0000313" key="2">
    <source>
        <dbReference type="EMBL" id="OQP62864.1"/>
    </source>
</evidence>
<evidence type="ECO:0000256" key="1">
    <source>
        <dbReference type="SAM" id="Phobius"/>
    </source>
</evidence>
<protein>
    <submittedName>
        <fullName evidence="2">Uncharacterized protein</fullName>
    </submittedName>
</protein>
<gene>
    <name evidence="2" type="ORF">A3860_26500</name>
</gene>
<dbReference type="Proteomes" id="UP000192796">
    <property type="component" value="Unassembled WGS sequence"/>
</dbReference>
<evidence type="ECO:0000313" key="3">
    <source>
        <dbReference type="Proteomes" id="UP000192796"/>
    </source>
</evidence>
<comment type="caution">
    <text evidence="2">The sequence shown here is derived from an EMBL/GenBank/DDBJ whole genome shotgun (WGS) entry which is preliminary data.</text>
</comment>